<feature type="region of interest" description="Disordered" evidence="1">
    <location>
        <begin position="283"/>
        <end position="308"/>
    </location>
</feature>
<comment type="caution">
    <text evidence="3">The sequence shown here is derived from an EMBL/GenBank/DDBJ whole genome shotgun (WGS) entry which is preliminary data.</text>
</comment>
<feature type="region of interest" description="Disordered" evidence="1">
    <location>
        <begin position="38"/>
        <end position="106"/>
    </location>
</feature>
<sequence length="522" mass="57210">MSYQGLSEESTLILPFTTYLGMAGVIILPERFFGETLTSSKKPKKDRDPPTSPSESVDPELTVNTLPSTNTQHRHTRALSSSADQQIESQTLLPQPSRPSRPKKTTAQLPPFCLRLGTRGILFLMILADFGGTSFSLIGMQLCGSGLHTVVMSSTVCWAAILSYFILSKKVSGVEAGSLIVIMVGLLFSASAQKHMGVVKAAEDVHGIDPFDRPVIPPTIVGFNNRDYEVEEEIDDDTLAGQQALSKEGNNINEVAKEINGGVKNGTEGETVLEMINNVLQPSKNIKNPTETDQHELFDHPTNEDKAPHHPPSYYAGAVAVHRVWSGMLITLFSSWLFASNYIMAEGIQSFKNAPSSKFLCEKIGLGCIGISGIYMLFWTIPRWERLVTEPVRKSGGSESVIFTCLFCSIFLHMLHMVNYFYIVRKSGSISVGVLKACQAIGTFALSAYSFCEMQESQCFTFERGMATVVVCFGVVLYSYSKANLGKGGKGRRRKDLGKKEIGVEMKGMGVGKEKNPEQILV</sequence>
<dbReference type="PANTHER" id="PTHR13146">
    <property type="match status" value="1"/>
</dbReference>
<gene>
    <name evidence="3" type="ORF">TrLO_g14445</name>
</gene>
<feature type="transmembrane region" description="Helical" evidence="2">
    <location>
        <begin position="364"/>
        <end position="381"/>
    </location>
</feature>
<evidence type="ECO:0008006" key="5">
    <source>
        <dbReference type="Google" id="ProtNLM"/>
    </source>
</evidence>
<feature type="compositionally biased region" description="Basic and acidic residues" evidence="1">
    <location>
        <begin position="290"/>
        <end position="308"/>
    </location>
</feature>
<feature type="compositionally biased region" description="Polar residues" evidence="1">
    <location>
        <begin position="78"/>
        <end position="94"/>
    </location>
</feature>
<dbReference type="EMBL" id="BRXW01000613">
    <property type="protein sequence ID" value="GMH69958.1"/>
    <property type="molecule type" value="Genomic_DNA"/>
</dbReference>
<feature type="transmembrane region" description="Helical" evidence="2">
    <location>
        <begin position="466"/>
        <end position="485"/>
    </location>
</feature>
<reference evidence="4" key="1">
    <citation type="journal article" date="2023" name="Commun. Biol.">
        <title>Genome analysis of Parmales, the sister group of diatoms, reveals the evolutionary specialization of diatoms from phago-mixotrophs to photoautotrophs.</title>
        <authorList>
            <person name="Ban H."/>
            <person name="Sato S."/>
            <person name="Yoshikawa S."/>
            <person name="Yamada K."/>
            <person name="Nakamura Y."/>
            <person name="Ichinomiya M."/>
            <person name="Sato N."/>
            <person name="Blanc-Mathieu R."/>
            <person name="Endo H."/>
            <person name="Kuwata A."/>
            <person name="Ogata H."/>
        </authorList>
    </citation>
    <scope>NUCLEOTIDE SEQUENCE [LARGE SCALE GENOMIC DNA]</scope>
    <source>
        <strain evidence="4">NIES 3700</strain>
    </source>
</reference>
<evidence type="ECO:0000313" key="4">
    <source>
        <dbReference type="Proteomes" id="UP001165122"/>
    </source>
</evidence>
<dbReference type="PANTHER" id="PTHR13146:SF1">
    <property type="entry name" value="SUGAR PHOSPHATE TRANSPORTER DOMAIN-CONTAINING PROTEIN"/>
    <property type="match status" value="1"/>
</dbReference>
<evidence type="ECO:0000256" key="2">
    <source>
        <dbReference type="SAM" id="Phobius"/>
    </source>
</evidence>
<feature type="transmembrane region" description="Helical" evidence="2">
    <location>
        <begin position="121"/>
        <end position="140"/>
    </location>
</feature>
<keyword evidence="2" id="KW-0472">Membrane</keyword>
<protein>
    <recommendedName>
        <fullName evidence="5">EamA domain-containing protein</fullName>
    </recommendedName>
</protein>
<name>A0A9W7EBD7_9STRA</name>
<feature type="transmembrane region" description="Helical" evidence="2">
    <location>
        <begin position="174"/>
        <end position="192"/>
    </location>
</feature>
<feature type="transmembrane region" description="Helical" evidence="2">
    <location>
        <begin position="401"/>
        <end position="422"/>
    </location>
</feature>
<evidence type="ECO:0000256" key="1">
    <source>
        <dbReference type="SAM" id="MobiDB-lite"/>
    </source>
</evidence>
<feature type="transmembrane region" description="Helical" evidence="2">
    <location>
        <begin position="12"/>
        <end position="33"/>
    </location>
</feature>
<accession>A0A9W7EBD7</accession>
<dbReference type="OrthoDB" id="29773at2759"/>
<dbReference type="SUPFAM" id="SSF103481">
    <property type="entry name" value="Multidrug resistance efflux transporter EmrE"/>
    <property type="match status" value="1"/>
</dbReference>
<feature type="transmembrane region" description="Helical" evidence="2">
    <location>
        <begin position="146"/>
        <end position="167"/>
    </location>
</feature>
<dbReference type="GO" id="GO:0016020">
    <property type="term" value="C:membrane"/>
    <property type="evidence" value="ECO:0007669"/>
    <property type="project" value="TreeGrafter"/>
</dbReference>
<proteinExistence type="predicted"/>
<evidence type="ECO:0000313" key="3">
    <source>
        <dbReference type="EMBL" id="GMH69958.1"/>
    </source>
</evidence>
<feature type="transmembrane region" description="Helical" evidence="2">
    <location>
        <begin position="434"/>
        <end position="451"/>
    </location>
</feature>
<dbReference type="AlphaFoldDB" id="A0A9W7EBD7"/>
<feature type="compositionally biased region" description="Polar residues" evidence="1">
    <location>
        <begin position="62"/>
        <end position="71"/>
    </location>
</feature>
<organism evidence="3 4">
    <name type="scientific">Triparma laevis f. longispina</name>
    <dbReference type="NCBI Taxonomy" id="1714387"/>
    <lineage>
        <taxon>Eukaryota</taxon>
        <taxon>Sar</taxon>
        <taxon>Stramenopiles</taxon>
        <taxon>Ochrophyta</taxon>
        <taxon>Bolidophyceae</taxon>
        <taxon>Parmales</taxon>
        <taxon>Triparmaceae</taxon>
        <taxon>Triparma</taxon>
    </lineage>
</organism>
<keyword evidence="2" id="KW-0812">Transmembrane</keyword>
<dbReference type="InterPro" id="IPR037185">
    <property type="entry name" value="EmrE-like"/>
</dbReference>
<keyword evidence="2" id="KW-1133">Transmembrane helix</keyword>
<keyword evidence="4" id="KW-1185">Reference proteome</keyword>
<dbReference type="Proteomes" id="UP001165122">
    <property type="component" value="Unassembled WGS sequence"/>
</dbReference>